<evidence type="ECO:0000313" key="4">
    <source>
        <dbReference type="Proteomes" id="UP001292094"/>
    </source>
</evidence>
<proteinExistence type="predicted"/>
<accession>A0AAE1PFR3</accession>
<evidence type="ECO:0000256" key="2">
    <source>
        <dbReference type="SAM" id="MobiDB-lite"/>
    </source>
</evidence>
<feature type="coiled-coil region" evidence="1">
    <location>
        <begin position="120"/>
        <end position="147"/>
    </location>
</feature>
<keyword evidence="1" id="KW-0175">Coiled coil</keyword>
<organism evidence="3 4">
    <name type="scientific">Petrolisthes manimaculis</name>
    <dbReference type="NCBI Taxonomy" id="1843537"/>
    <lineage>
        <taxon>Eukaryota</taxon>
        <taxon>Metazoa</taxon>
        <taxon>Ecdysozoa</taxon>
        <taxon>Arthropoda</taxon>
        <taxon>Crustacea</taxon>
        <taxon>Multicrustacea</taxon>
        <taxon>Malacostraca</taxon>
        <taxon>Eumalacostraca</taxon>
        <taxon>Eucarida</taxon>
        <taxon>Decapoda</taxon>
        <taxon>Pleocyemata</taxon>
        <taxon>Anomura</taxon>
        <taxon>Galatheoidea</taxon>
        <taxon>Porcellanidae</taxon>
        <taxon>Petrolisthes</taxon>
    </lineage>
</organism>
<name>A0AAE1PFR3_9EUCA</name>
<sequence>MSETRWLVRGKIIYNILVNWEELKAYFNIAKIQGCQDVRYKARMLWEMLSDGTNYLYFVFASPLVTEFERLNALFQSTNCKPSHLCHELEIHCTSLTRRVYDENGFPVPLEKVDFGAKFISESERILANEKEQLQKLQDRCQEMMFTLVQQVKMRLPRSRELYDGLKKLSPSVVLTHTNRPPYTDLPFLHLQGQAAEACENQYRRILYHPWIEEGIFDGKIPDDPEVFWSKIKSYESEGSKPYSDLACFALSCLTTPVSNVFVEPIFSHANAIKTKVRNRMKLPMPSGSTTCNMTDTTTSPTLTTPTIQHQDNNNEWITVYHNKKKRKKINSGATTSEGEMEAEETHQPTQTRIYEGRRRLQFPQDCTKTPAELYTWFAALMKQNPELEPLFKEGRNRPYITAKSDVPAYNKLIKEGYSGIVLVPVTEVRQQSVIIHSVPTYINVNLIETPEDFLWLKRRTIGKTTRPQLLGAVMGNVPNEVHLVGLYVHEPDMCKNCSRWGHQEWCCRTAPKCRYCAGNHKSTICSTKIQAGTFIPPKCCNCGGAHNAHSHICPRKPVIQRQTEGTSTGRLQVMFRAAPPPQHSAWGNKGVASAPSHEHFPPLPTLSIAAAATPASTAASTPARAPTMTQNVVRVKTVTASPLNITKSVKTPSTAGNEESASQEFAKMMKLITDLTSAVKENGKQIADLEKATTQRMDAYEEASNKRLDRMQQLLDEMTGKKTTKLARTPVQQAEKEGEDTTMETSNETEPKSDLEMDSNHSGDTSSQEDAPRKVS</sequence>
<reference evidence="3" key="1">
    <citation type="submission" date="2023-11" db="EMBL/GenBank/DDBJ databases">
        <title>Genome assemblies of two species of porcelain crab, Petrolisthes cinctipes and Petrolisthes manimaculis (Anomura: Porcellanidae).</title>
        <authorList>
            <person name="Angst P."/>
        </authorList>
    </citation>
    <scope>NUCLEOTIDE SEQUENCE</scope>
    <source>
        <strain evidence="3">PB745_02</strain>
        <tissue evidence="3">Gill</tissue>
    </source>
</reference>
<evidence type="ECO:0000256" key="1">
    <source>
        <dbReference type="SAM" id="Coils"/>
    </source>
</evidence>
<comment type="caution">
    <text evidence="3">The sequence shown here is derived from an EMBL/GenBank/DDBJ whole genome shotgun (WGS) entry which is preliminary data.</text>
</comment>
<dbReference type="Proteomes" id="UP001292094">
    <property type="component" value="Unassembled WGS sequence"/>
</dbReference>
<evidence type="ECO:0000313" key="3">
    <source>
        <dbReference type="EMBL" id="KAK4307246.1"/>
    </source>
</evidence>
<feature type="region of interest" description="Disordered" evidence="2">
    <location>
        <begin position="580"/>
        <end position="604"/>
    </location>
</feature>
<dbReference type="EMBL" id="JAWZYT010002018">
    <property type="protein sequence ID" value="KAK4307246.1"/>
    <property type="molecule type" value="Genomic_DNA"/>
</dbReference>
<feature type="compositionally biased region" description="Basic and acidic residues" evidence="2">
    <location>
        <begin position="750"/>
        <end position="762"/>
    </location>
</feature>
<feature type="region of interest" description="Disordered" evidence="2">
    <location>
        <begin position="329"/>
        <end position="348"/>
    </location>
</feature>
<keyword evidence="4" id="KW-1185">Reference proteome</keyword>
<dbReference type="AlphaFoldDB" id="A0AAE1PFR3"/>
<feature type="region of interest" description="Disordered" evidence="2">
    <location>
        <begin position="719"/>
        <end position="777"/>
    </location>
</feature>
<gene>
    <name evidence="3" type="ORF">Pmani_020959</name>
</gene>
<protein>
    <submittedName>
        <fullName evidence="3">Uncharacterized protein</fullName>
    </submittedName>
</protein>